<protein>
    <submittedName>
        <fullName evidence="2">Uncharacterized protein</fullName>
    </submittedName>
</protein>
<name>A0ABP9VES0_9DEIO</name>
<comment type="caution">
    <text evidence="2">The sequence shown here is derived from an EMBL/GenBank/DDBJ whole genome shotgun (WGS) entry which is preliminary data.</text>
</comment>
<keyword evidence="3" id="KW-1185">Reference proteome</keyword>
<proteinExistence type="predicted"/>
<gene>
    <name evidence="2" type="ORF">Dxin01_03489</name>
</gene>
<evidence type="ECO:0000313" key="2">
    <source>
        <dbReference type="EMBL" id="GAA5503728.1"/>
    </source>
</evidence>
<organism evidence="2 3">
    <name type="scientific">Deinococcus xinjiangensis</name>
    <dbReference type="NCBI Taxonomy" id="457454"/>
    <lineage>
        <taxon>Bacteria</taxon>
        <taxon>Thermotogati</taxon>
        <taxon>Deinococcota</taxon>
        <taxon>Deinococci</taxon>
        <taxon>Deinococcales</taxon>
        <taxon>Deinococcaceae</taxon>
        <taxon>Deinococcus</taxon>
    </lineage>
</organism>
<dbReference type="Proteomes" id="UP001458946">
    <property type="component" value="Unassembled WGS sequence"/>
</dbReference>
<evidence type="ECO:0000256" key="1">
    <source>
        <dbReference type="SAM" id="MobiDB-lite"/>
    </source>
</evidence>
<evidence type="ECO:0000313" key="3">
    <source>
        <dbReference type="Proteomes" id="UP001458946"/>
    </source>
</evidence>
<reference evidence="2 3" key="1">
    <citation type="submission" date="2024-02" db="EMBL/GenBank/DDBJ databases">
        <title>Deinococcus xinjiangensis NBRC 107630.</title>
        <authorList>
            <person name="Ichikawa N."/>
            <person name="Katano-Makiyama Y."/>
            <person name="Hidaka K."/>
        </authorList>
    </citation>
    <scope>NUCLEOTIDE SEQUENCE [LARGE SCALE GENOMIC DNA]</scope>
    <source>
        <strain evidence="2 3">NBRC 107630</strain>
    </source>
</reference>
<dbReference type="EMBL" id="BAABRN010000063">
    <property type="protein sequence ID" value="GAA5503728.1"/>
    <property type="molecule type" value="Genomic_DNA"/>
</dbReference>
<accession>A0ABP9VES0</accession>
<sequence length="435" mass="48081">MISPTPDQLARETEARQRNRIYAEALLKGQSPAEARAQVVAASLTGPPNPPAAVTTPPSLSDELPKTHSEALKVLGLHGRRIRMRPVLSGYRPQRQLMPVAFPYDEGQYLTKLSRKVSRAWRALFTSVSTKSLAGGRLNGSQGRNAVAIIEHLRQKTYLKTDAAGRPVQVREQTVEVVDGAKYSLAKELGMGPATFYRALQHPLMHFFLRTQKVQRIEEGTSARRNVATLFSVSLYEPALPDDVEAACYAEAIDLGVILLVSDSNSQDDRPKGQPVTSQKQKNACEKMTEKLRGLSCGTGQGIVFEWIDQAALITRAAEQQIRTPLDQLDDDLKGCIDKCQETNPELWELAAQIAIYHDDPAHQAVAAVGYYKALIHLGTAKVRFWVKRVEKWRRKGQAIETPGRLLMSLLNKEARAATGYPISDLGTQRGELVA</sequence>
<dbReference type="RefSeq" id="WP_353543703.1">
    <property type="nucleotide sequence ID" value="NZ_BAABRN010000063.1"/>
</dbReference>
<feature type="region of interest" description="Disordered" evidence="1">
    <location>
        <begin position="43"/>
        <end position="63"/>
    </location>
</feature>